<comment type="caution">
    <text evidence="1">The sequence shown here is derived from an EMBL/GenBank/DDBJ whole genome shotgun (WGS) entry which is preliminary data.</text>
</comment>
<keyword evidence="2" id="KW-1185">Reference proteome</keyword>
<evidence type="ECO:0000313" key="1">
    <source>
        <dbReference type="EMBL" id="GLR14679.1"/>
    </source>
</evidence>
<protein>
    <submittedName>
        <fullName evidence="1">Short-chain dehydrogenase</fullName>
    </submittedName>
</protein>
<sequence length="180" mass="20012">MFNHVMVIGGTGMLAEATAYLCLHASAVTSFSRAPATLHGQSDRLIPIRADYSCVYEFNRTVSEVIDQYGPPSLVLAWFHDDEPALRFAKQLATLDSPFAFFHVLGSASANPGMSIEEQRRPFEGLAGITYHQVVLGFQYQDAKSRWLTHREIATGVIEAIQVRQPLRIVGHVTPWADRP</sequence>
<dbReference type="RefSeq" id="WP_284197751.1">
    <property type="nucleotide sequence ID" value="NZ_BSOG01000005.1"/>
</dbReference>
<dbReference type="Proteomes" id="UP001156706">
    <property type="component" value="Unassembled WGS sequence"/>
</dbReference>
<reference evidence="2" key="1">
    <citation type="journal article" date="2019" name="Int. J. Syst. Evol. Microbiol.">
        <title>The Global Catalogue of Microorganisms (GCM) 10K type strain sequencing project: providing services to taxonomists for standard genome sequencing and annotation.</title>
        <authorList>
            <consortium name="The Broad Institute Genomics Platform"/>
            <consortium name="The Broad Institute Genome Sequencing Center for Infectious Disease"/>
            <person name="Wu L."/>
            <person name="Ma J."/>
        </authorList>
    </citation>
    <scope>NUCLEOTIDE SEQUENCE [LARGE SCALE GENOMIC DNA]</scope>
    <source>
        <strain evidence="2">NBRC 110044</strain>
    </source>
</reference>
<gene>
    <name evidence="1" type="ORF">GCM10007907_34690</name>
</gene>
<evidence type="ECO:0000313" key="2">
    <source>
        <dbReference type="Proteomes" id="UP001156706"/>
    </source>
</evidence>
<accession>A0ABQ5YJ76</accession>
<name>A0ABQ5YJ76_9NEIS</name>
<dbReference type="EMBL" id="BSOG01000005">
    <property type="protein sequence ID" value="GLR14679.1"/>
    <property type="molecule type" value="Genomic_DNA"/>
</dbReference>
<organism evidence="1 2">
    <name type="scientific">Chitinimonas prasina</name>
    <dbReference type="NCBI Taxonomy" id="1434937"/>
    <lineage>
        <taxon>Bacteria</taxon>
        <taxon>Pseudomonadati</taxon>
        <taxon>Pseudomonadota</taxon>
        <taxon>Betaproteobacteria</taxon>
        <taxon>Neisseriales</taxon>
        <taxon>Chitinibacteraceae</taxon>
        <taxon>Chitinimonas</taxon>
    </lineage>
</organism>
<proteinExistence type="predicted"/>